<feature type="domain" description="DNA helicase Pif1-like 2B" evidence="1">
    <location>
        <begin position="109"/>
        <end position="153"/>
    </location>
</feature>
<dbReference type="InterPro" id="IPR049163">
    <property type="entry name" value="Pif1-like_2B_dom"/>
</dbReference>
<protein>
    <recommendedName>
        <fullName evidence="1">DNA helicase Pif1-like 2B domain-containing protein</fullName>
    </recommendedName>
</protein>
<dbReference type="PANTHER" id="PTHR10492:SF57">
    <property type="entry name" value="ATP-DEPENDENT DNA HELICASE"/>
    <property type="match status" value="1"/>
</dbReference>
<dbReference type="AlphaFoldDB" id="A0A0L8I7K0"/>
<organism evidence="2">
    <name type="scientific">Octopus bimaculoides</name>
    <name type="common">California two-spotted octopus</name>
    <dbReference type="NCBI Taxonomy" id="37653"/>
    <lineage>
        <taxon>Eukaryota</taxon>
        <taxon>Metazoa</taxon>
        <taxon>Spiralia</taxon>
        <taxon>Lophotrochozoa</taxon>
        <taxon>Mollusca</taxon>
        <taxon>Cephalopoda</taxon>
        <taxon>Coleoidea</taxon>
        <taxon>Octopodiformes</taxon>
        <taxon>Octopoda</taxon>
        <taxon>Incirrata</taxon>
        <taxon>Octopodidae</taxon>
        <taxon>Octopus</taxon>
    </lineage>
</organism>
<gene>
    <name evidence="2" type="ORF">OCBIM_22032445mg</name>
</gene>
<proteinExistence type="predicted"/>
<dbReference type="InterPro" id="IPR027417">
    <property type="entry name" value="P-loop_NTPase"/>
</dbReference>
<dbReference type="OrthoDB" id="6275472at2759"/>
<evidence type="ECO:0000313" key="2">
    <source>
        <dbReference type="EMBL" id="KOF97000.1"/>
    </source>
</evidence>
<reference evidence="2" key="1">
    <citation type="submission" date="2015-07" db="EMBL/GenBank/DDBJ databases">
        <title>MeaNS - Measles Nucleotide Surveillance Program.</title>
        <authorList>
            <person name="Tran T."/>
            <person name="Druce J."/>
        </authorList>
    </citation>
    <scope>NUCLEOTIDE SEQUENCE</scope>
    <source>
        <strain evidence="2">UCB-OBI-ISO-001</strain>
        <tissue evidence="2">Gonad</tissue>
    </source>
</reference>
<name>A0A0L8I7K0_OCTBM</name>
<dbReference type="PANTHER" id="PTHR10492">
    <property type="match status" value="1"/>
</dbReference>
<sequence>MRVQFSSDDAHKTFSKQQLDVDDGIWVVEKDGRVSLPFGPMVSDLKELMNKAFPNLRNPFTDHNWLKTYAILAPKNNIKLLEQLPGESHIYNSIDTALNIDEAANYPVEFLYSLTPPGLPPHNLHHLKIGAPIMLLRNLDPSKPCNSTRLIIKKMMLTVSETTILTGKASGELVFIHRISLIPPDMPFQYKRLQFPLKLSFAMSPGAVLGCGWSEPCGTSFLPWPSLCGMLKSRQS</sequence>
<accession>A0A0L8I7K0</accession>
<evidence type="ECO:0000259" key="1">
    <source>
        <dbReference type="Pfam" id="PF21530"/>
    </source>
</evidence>
<dbReference type="EMBL" id="KQ416431">
    <property type="protein sequence ID" value="KOF97000.1"/>
    <property type="molecule type" value="Genomic_DNA"/>
</dbReference>
<dbReference type="SUPFAM" id="SSF52540">
    <property type="entry name" value="P-loop containing nucleoside triphosphate hydrolases"/>
    <property type="match status" value="1"/>
</dbReference>
<dbReference type="Pfam" id="PF21530">
    <property type="entry name" value="Pif1_2B_dom"/>
    <property type="match status" value="1"/>
</dbReference>